<dbReference type="GO" id="GO:0003676">
    <property type="term" value="F:nucleic acid binding"/>
    <property type="evidence" value="ECO:0007669"/>
    <property type="project" value="InterPro"/>
</dbReference>
<evidence type="ECO:0000313" key="10">
    <source>
        <dbReference type="Proteomes" id="UP000008461"/>
    </source>
</evidence>
<dbReference type="KEGG" id="hhy:Halhy_2645"/>
<evidence type="ECO:0000256" key="5">
    <source>
        <dbReference type="ARBA" id="ARBA00022691"/>
    </source>
</evidence>
<gene>
    <name evidence="9" type="ordered locus">Halhy_2645</name>
</gene>
<dbReference type="Proteomes" id="UP000008461">
    <property type="component" value="Chromosome"/>
</dbReference>
<dbReference type="GO" id="GO:0032259">
    <property type="term" value="P:methylation"/>
    <property type="evidence" value="ECO:0007669"/>
    <property type="project" value="UniProtKB-KW"/>
</dbReference>
<dbReference type="InterPro" id="IPR050953">
    <property type="entry name" value="N4_N6_ade-DNA_methylase"/>
</dbReference>
<protein>
    <recommendedName>
        <fullName evidence="2">site-specific DNA-methyltransferase (adenine-specific)</fullName>
        <ecNumber evidence="2">2.1.1.72</ecNumber>
    </recommendedName>
</protein>
<evidence type="ECO:0000256" key="3">
    <source>
        <dbReference type="ARBA" id="ARBA00022603"/>
    </source>
</evidence>
<dbReference type="InterPro" id="IPR002052">
    <property type="entry name" value="DNA_methylase_N6_adenine_CS"/>
</dbReference>
<dbReference type="Pfam" id="PF07669">
    <property type="entry name" value="Eco57I"/>
    <property type="match status" value="1"/>
</dbReference>
<reference key="2">
    <citation type="submission" date="2011-04" db="EMBL/GenBank/DDBJ databases">
        <title>Complete sequence of chromosome of Haliscomenobacter hydrossis DSM 1100.</title>
        <authorList>
            <consortium name="US DOE Joint Genome Institute (JGI-PGF)"/>
            <person name="Lucas S."/>
            <person name="Han J."/>
            <person name="Lapidus A."/>
            <person name="Bruce D."/>
            <person name="Goodwin L."/>
            <person name="Pitluck S."/>
            <person name="Peters L."/>
            <person name="Kyrpides N."/>
            <person name="Mavromatis K."/>
            <person name="Ivanova N."/>
            <person name="Ovchinnikova G."/>
            <person name="Pagani I."/>
            <person name="Daligault H."/>
            <person name="Detter J.C."/>
            <person name="Han C."/>
            <person name="Land M."/>
            <person name="Hauser L."/>
            <person name="Markowitz V."/>
            <person name="Cheng J.-F."/>
            <person name="Hugenholtz P."/>
            <person name="Woyke T."/>
            <person name="Wu D."/>
            <person name="Verbarg S."/>
            <person name="Frueling A."/>
            <person name="Brambilla E."/>
            <person name="Klenk H.-P."/>
            <person name="Eisen J.A."/>
        </authorList>
    </citation>
    <scope>NUCLEOTIDE SEQUENCE</scope>
    <source>
        <strain>DSM 1100</strain>
    </source>
</reference>
<dbReference type="GO" id="GO:0009007">
    <property type="term" value="F:site-specific DNA-methyltransferase (adenine-specific) activity"/>
    <property type="evidence" value="ECO:0007669"/>
    <property type="project" value="UniProtKB-EC"/>
</dbReference>
<keyword evidence="3 9" id="KW-0489">Methyltransferase</keyword>
<dbReference type="HOGENOM" id="CLU_020255_1_0_10"/>
<dbReference type="SUPFAM" id="SSF53335">
    <property type="entry name" value="S-adenosyl-L-methionine-dependent methyltransferases"/>
    <property type="match status" value="1"/>
</dbReference>
<dbReference type="PROSITE" id="PS00092">
    <property type="entry name" value="N6_MTASE"/>
    <property type="match status" value="1"/>
</dbReference>
<dbReference type="GO" id="GO:0006304">
    <property type="term" value="P:DNA modification"/>
    <property type="evidence" value="ECO:0007669"/>
    <property type="project" value="InterPro"/>
</dbReference>
<evidence type="ECO:0000256" key="4">
    <source>
        <dbReference type="ARBA" id="ARBA00022679"/>
    </source>
</evidence>
<dbReference type="PANTHER" id="PTHR33841">
    <property type="entry name" value="DNA METHYLTRANSFERASE YEEA-RELATED"/>
    <property type="match status" value="1"/>
</dbReference>
<dbReference type="OrthoDB" id="32195at2"/>
<feature type="domain" description="Type II methyltransferase M.Eco57I C-terminal" evidence="8">
    <location>
        <begin position="248"/>
        <end position="502"/>
    </location>
</feature>
<feature type="domain" description="Type II methyltransferase M.TaqI-like" evidence="7">
    <location>
        <begin position="65"/>
        <end position="196"/>
    </location>
</feature>
<dbReference type="CDD" id="cd02440">
    <property type="entry name" value="AdoMet_MTases"/>
    <property type="match status" value="1"/>
</dbReference>
<dbReference type="eggNOG" id="COG0827">
    <property type="taxonomic scope" value="Bacteria"/>
</dbReference>
<dbReference type="RefSeq" id="WP_013765062.1">
    <property type="nucleotide sequence ID" value="NC_015510.1"/>
</dbReference>
<evidence type="ECO:0000259" key="7">
    <source>
        <dbReference type="Pfam" id="PF07669"/>
    </source>
</evidence>
<keyword evidence="5" id="KW-0949">S-adenosyl-L-methionine</keyword>
<evidence type="ECO:0000259" key="8">
    <source>
        <dbReference type="Pfam" id="PF22837"/>
    </source>
</evidence>
<sequence>MTDKKLSGSFYTPKILADFMVDYISLKFEDLASISVLEPSVGDGVFLKAIYKNEVFSNKIHKIIAVEKDNNELDKISSEMNNENLSVINADFLNFQHGNKEKFSLVIGNPPYIRKKLLDDSQIESCKEIHHNANLSVNQPKNIWTAFLVRCIEFTSDNGILAFVLPSELLQVKYADELRTLILKEFQRVEIFTFNELLFKDCKGQDTLLLIGEKKAKDKGVFYCNIPKLADLFEKKFALTQNAKMKESKWTHHHLDSDEIELLEKLRKELLTINDYCNSKAGIVTAANDYFIVNTEIVEKYSLHKFIKPIIQKGIFVNGSVDLTEEEFNILIDNSKPTYLIALNKDSVVSEDTKIHDYLQIGKDKQIDKRYKTSMRSNWYEVPNIGTIPQAFFFKRCNEYPKLIKNSASVFTTDSAYAVTMRENFKIDNLIYSFYNSLTLAFAELFGRYYGGGVLELTPNEFKKIPIPYLDLSTNKFSAFVEDFKNKKSIKQICLLNDKEILRANGLNLSDNDVLKIYNIREKLFLRRIKTN</sequence>
<dbReference type="EC" id="2.1.1.72" evidence="2"/>
<keyword evidence="10" id="KW-1185">Reference proteome</keyword>
<evidence type="ECO:0000313" key="9">
    <source>
        <dbReference type="EMBL" id="AEE50514.1"/>
    </source>
</evidence>
<dbReference type="REBASE" id="35646">
    <property type="entry name" value="M.Hhy1100ORF2645P"/>
</dbReference>
<dbReference type="Pfam" id="PF22837">
    <property type="entry name" value="M_Eco57I_C"/>
    <property type="match status" value="1"/>
</dbReference>
<dbReference type="InterPro" id="IPR054520">
    <property type="entry name" value="M_Eco57I_C"/>
</dbReference>
<dbReference type="PANTHER" id="PTHR33841:SF5">
    <property type="entry name" value="DNA METHYLASE (MODIFICATION METHYLASE) (METHYLTRANSFERASE)-RELATED"/>
    <property type="match status" value="1"/>
</dbReference>
<evidence type="ECO:0000256" key="6">
    <source>
        <dbReference type="ARBA" id="ARBA00047942"/>
    </source>
</evidence>
<keyword evidence="4" id="KW-0808">Transferase</keyword>
<dbReference type="Gene3D" id="3.40.50.150">
    <property type="entry name" value="Vaccinia Virus protein VP39"/>
    <property type="match status" value="1"/>
</dbReference>
<accession>F4KZS8</accession>
<proteinExistence type="inferred from homology"/>
<comment type="catalytic activity">
    <reaction evidence="6">
        <text>a 2'-deoxyadenosine in DNA + S-adenosyl-L-methionine = an N(6)-methyl-2'-deoxyadenosine in DNA + S-adenosyl-L-homocysteine + H(+)</text>
        <dbReference type="Rhea" id="RHEA:15197"/>
        <dbReference type="Rhea" id="RHEA-COMP:12418"/>
        <dbReference type="Rhea" id="RHEA-COMP:12419"/>
        <dbReference type="ChEBI" id="CHEBI:15378"/>
        <dbReference type="ChEBI" id="CHEBI:57856"/>
        <dbReference type="ChEBI" id="CHEBI:59789"/>
        <dbReference type="ChEBI" id="CHEBI:90615"/>
        <dbReference type="ChEBI" id="CHEBI:90616"/>
        <dbReference type="EC" id="2.1.1.72"/>
    </reaction>
</comment>
<evidence type="ECO:0000256" key="1">
    <source>
        <dbReference type="ARBA" id="ARBA00006594"/>
    </source>
</evidence>
<name>F4KZS8_HALH1</name>
<comment type="similarity">
    <text evidence="1">Belongs to the N(4)/N(6)-methyltransferase family.</text>
</comment>
<dbReference type="InterPro" id="IPR029063">
    <property type="entry name" value="SAM-dependent_MTases_sf"/>
</dbReference>
<organism evidence="9 10">
    <name type="scientific">Haliscomenobacter hydrossis (strain ATCC 27775 / DSM 1100 / LMG 10767 / O)</name>
    <dbReference type="NCBI Taxonomy" id="760192"/>
    <lineage>
        <taxon>Bacteria</taxon>
        <taxon>Pseudomonadati</taxon>
        <taxon>Bacteroidota</taxon>
        <taxon>Saprospiria</taxon>
        <taxon>Saprospirales</taxon>
        <taxon>Haliscomenobacteraceae</taxon>
        <taxon>Haliscomenobacter</taxon>
    </lineage>
</organism>
<dbReference type="STRING" id="760192.Halhy_2645"/>
<evidence type="ECO:0000256" key="2">
    <source>
        <dbReference type="ARBA" id="ARBA00011900"/>
    </source>
</evidence>
<dbReference type="AlphaFoldDB" id="F4KZS8"/>
<dbReference type="PRINTS" id="PR00507">
    <property type="entry name" value="N12N6MTFRASE"/>
</dbReference>
<dbReference type="InterPro" id="IPR011639">
    <property type="entry name" value="MethylTrfase_TaqI-like_dom"/>
</dbReference>
<reference evidence="9 10" key="1">
    <citation type="journal article" date="2011" name="Stand. Genomic Sci.">
        <title>Complete genome sequence of Haliscomenobacter hydrossis type strain (O).</title>
        <authorList>
            <consortium name="US DOE Joint Genome Institute (JGI-PGF)"/>
            <person name="Daligault H."/>
            <person name="Lapidus A."/>
            <person name="Zeytun A."/>
            <person name="Nolan M."/>
            <person name="Lucas S."/>
            <person name="Del Rio T.G."/>
            <person name="Tice H."/>
            <person name="Cheng J.F."/>
            <person name="Tapia R."/>
            <person name="Han C."/>
            <person name="Goodwin L."/>
            <person name="Pitluck S."/>
            <person name="Liolios K."/>
            <person name="Pagani I."/>
            <person name="Ivanova N."/>
            <person name="Huntemann M."/>
            <person name="Mavromatis K."/>
            <person name="Mikhailova N."/>
            <person name="Pati A."/>
            <person name="Chen A."/>
            <person name="Palaniappan K."/>
            <person name="Land M."/>
            <person name="Hauser L."/>
            <person name="Brambilla E.M."/>
            <person name="Rohde M."/>
            <person name="Verbarg S."/>
            <person name="Goker M."/>
            <person name="Bristow J."/>
            <person name="Eisen J.A."/>
            <person name="Markowitz V."/>
            <person name="Hugenholtz P."/>
            <person name="Kyrpides N.C."/>
            <person name="Klenk H.P."/>
            <person name="Woyke T."/>
        </authorList>
    </citation>
    <scope>NUCLEOTIDE SEQUENCE [LARGE SCALE GENOMIC DNA]</scope>
    <source>
        <strain evidence="10">ATCC 27775 / DSM 1100 / LMG 10767 / O</strain>
    </source>
</reference>
<dbReference type="EMBL" id="CP002691">
    <property type="protein sequence ID" value="AEE50514.1"/>
    <property type="molecule type" value="Genomic_DNA"/>
</dbReference>